<evidence type="ECO:0000256" key="8">
    <source>
        <dbReference type="ARBA" id="ARBA00023047"/>
    </source>
</evidence>
<evidence type="ECO:0000259" key="16">
    <source>
        <dbReference type="Pfam" id="PF02563"/>
    </source>
</evidence>
<accession>A0AA86J4R4</accession>
<evidence type="ECO:0000259" key="17">
    <source>
        <dbReference type="Pfam" id="PF10531"/>
    </source>
</evidence>
<keyword evidence="11" id="KW-0472">Membrane</keyword>
<dbReference type="Pfam" id="PF22461">
    <property type="entry name" value="SLBB_2"/>
    <property type="match status" value="1"/>
</dbReference>
<keyword evidence="14" id="KW-0449">Lipoprotein</keyword>
<keyword evidence="20" id="KW-1185">Reference proteome</keyword>
<evidence type="ECO:0000256" key="5">
    <source>
        <dbReference type="ARBA" id="ARBA00022597"/>
    </source>
</evidence>
<evidence type="ECO:0000256" key="14">
    <source>
        <dbReference type="ARBA" id="ARBA00023288"/>
    </source>
</evidence>
<evidence type="ECO:0000256" key="9">
    <source>
        <dbReference type="ARBA" id="ARBA00023065"/>
    </source>
</evidence>
<dbReference type="InterPro" id="IPR049712">
    <property type="entry name" value="Poly_export"/>
</dbReference>
<evidence type="ECO:0000256" key="13">
    <source>
        <dbReference type="ARBA" id="ARBA00023237"/>
    </source>
</evidence>
<dbReference type="InterPro" id="IPR003715">
    <property type="entry name" value="Poly_export_N"/>
</dbReference>
<dbReference type="Proteomes" id="UP001329151">
    <property type="component" value="Chromosome"/>
</dbReference>
<keyword evidence="10" id="KW-0626">Porin</keyword>
<sequence>MFKRFLSTLLLLGALTPLHGASPGDQYRLGGGDLINITVFQNPDFNGDRRVSETGEITFPLVGAVSVGKLTVQEAEQLIARKLSEGQFVISPQVSIVPIEMRSAQISVIGLVGKPGRYPLESRNTRLTDALSMAGGIVQSAPSVSLNGGDIVVLQGIRDGERFSKTIDLKEIFLKGNDELNVLVAGGDTIYVNRAPQYYVYGEVQRPGVYKIETGMTVRQALAQAGGLTPRGSQNGIQIFRKKSDGKETVVNPDLDQPLLDNDTLFFKQSIF</sequence>
<evidence type="ECO:0000259" key="18">
    <source>
        <dbReference type="Pfam" id="PF22461"/>
    </source>
</evidence>
<dbReference type="RefSeq" id="WP_130557652.1">
    <property type="nucleotide sequence ID" value="NZ_AP028947.1"/>
</dbReference>
<evidence type="ECO:0000256" key="6">
    <source>
        <dbReference type="ARBA" id="ARBA00022692"/>
    </source>
</evidence>
<protein>
    <recommendedName>
        <fullName evidence="21">Polysaccharide export protein EpsE</fullName>
    </recommendedName>
</protein>
<proteinExistence type="inferred from homology"/>
<feature type="chain" id="PRO_5041649684" description="Polysaccharide export protein EpsE" evidence="15">
    <location>
        <begin position="21"/>
        <end position="272"/>
    </location>
</feature>
<evidence type="ECO:0000256" key="10">
    <source>
        <dbReference type="ARBA" id="ARBA00023114"/>
    </source>
</evidence>
<gene>
    <name evidence="19" type="ORF">RGQ30_27500</name>
</gene>
<feature type="domain" description="SLBB" evidence="18">
    <location>
        <begin position="105"/>
        <end position="192"/>
    </location>
</feature>
<feature type="domain" description="Polysaccharide export protein N-terminal" evidence="16">
    <location>
        <begin position="23"/>
        <end position="96"/>
    </location>
</feature>
<keyword evidence="12" id="KW-0564">Palmitate</keyword>
<dbReference type="Gene3D" id="3.30.1950.10">
    <property type="entry name" value="wza like domain"/>
    <property type="match status" value="1"/>
</dbReference>
<evidence type="ECO:0000313" key="20">
    <source>
        <dbReference type="Proteomes" id="UP001329151"/>
    </source>
</evidence>
<evidence type="ECO:0000256" key="12">
    <source>
        <dbReference type="ARBA" id="ARBA00023139"/>
    </source>
</evidence>
<evidence type="ECO:0000256" key="2">
    <source>
        <dbReference type="ARBA" id="ARBA00009450"/>
    </source>
</evidence>
<dbReference type="PANTHER" id="PTHR33619:SF3">
    <property type="entry name" value="POLYSACCHARIDE EXPORT PROTEIN GFCE-RELATED"/>
    <property type="match status" value="1"/>
</dbReference>
<keyword evidence="13" id="KW-0998">Cell outer membrane</keyword>
<evidence type="ECO:0008006" key="21">
    <source>
        <dbReference type="Google" id="ProtNLM"/>
    </source>
</evidence>
<organism evidence="19 20">
    <name type="scientific">Limnobacter thiooxidans</name>
    <dbReference type="NCBI Taxonomy" id="131080"/>
    <lineage>
        <taxon>Bacteria</taxon>
        <taxon>Pseudomonadati</taxon>
        <taxon>Pseudomonadota</taxon>
        <taxon>Betaproteobacteria</taxon>
        <taxon>Burkholderiales</taxon>
        <taxon>Burkholderiaceae</taxon>
        <taxon>Limnobacter</taxon>
    </lineage>
</organism>
<dbReference type="GO" id="GO:0046930">
    <property type="term" value="C:pore complex"/>
    <property type="evidence" value="ECO:0007669"/>
    <property type="project" value="UniProtKB-KW"/>
</dbReference>
<keyword evidence="8" id="KW-0625">Polysaccharide transport</keyword>
<dbReference type="Pfam" id="PF10531">
    <property type="entry name" value="SLBB"/>
    <property type="match status" value="1"/>
</dbReference>
<dbReference type="GO" id="GO:0009279">
    <property type="term" value="C:cell outer membrane"/>
    <property type="evidence" value="ECO:0007669"/>
    <property type="project" value="UniProtKB-SubCell"/>
</dbReference>
<keyword evidence="6" id="KW-0812">Transmembrane</keyword>
<dbReference type="EMBL" id="AP028947">
    <property type="protein sequence ID" value="BET27249.1"/>
    <property type="molecule type" value="Genomic_DNA"/>
</dbReference>
<dbReference type="InterPro" id="IPR019554">
    <property type="entry name" value="Soluble_ligand-bd"/>
</dbReference>
<dbReference type="KEGG" id="lto:RGQ30_27500"/>
<dbReference type="Pfam" id="PF02563">
    <property type="entry name" value="Poly_export"/>
    <property type="match status" value="1"/>
</dbReference>
<dbReference type="GO" id="GO:0015159">
    <property type="term" value="F:polysaccharide transmembrane transporter activity"/>
    <property type="evidence" value="ECO:0007669"/>
    <property type="project" value="InterPro"/>
</dbReference>
<dbReference type="InterPro" id="IPR017478">
    <property type="entry name" value="Polysacc_export_EpsE"/>
</dbReference>
<evidence type="ECO:0000256" key="3">
    <source>
        <dbReference type="ARBA" id="ARBA00022448"/>
    </source>
</evidence>
<dbReference type="AlphaFoldDB" id="A0AA86J4R4"/>
<dbReference type="GO" id="GO:0006811">
    <property type="term" value="P:monoatomic ion transport"/>
    <property type="evidence" value="ECO:0007669"/>
    <property type="project" value="UniProtKB-KW"/>
</dbReference>
<dbReference type="PANTHER" id="PTHR33619">
    <property type="entry name" value="POLYSACCHARIDE EXPORT PROTEIN GFCE-RELATED"/>
    <property type="match status" value="1"/>
</dbReference>
<keyword evidence="7 15" id="KW-0732">Signal</keyword>
<dbReference type="SUPFAM" id="SSF142984">
    <property type="entry name" value="Nqo1 middle domain-like"/>
    <property type="match status" value="1"/>
</dbReference>
<evidence type="ECO:0000256" key="7">
    <source>
        <dbReference type="ARBA" id="ARBA00022729"/>
    </source>
</evidence>
<name>A0AA86J4R4_9BURK</name>
<comment type="similarity">
    <text evidence="2">Belongs to the BexD/CtrA/VexA family.</text>
</comment>
<keyword evidence="9" id="KW-0406">Ion transport</keyword>
<dbReference type="NCBIfam" id="TIGR03028">
    <property type="entry name" value="EpsE"/>
    <property type="match status" value="1"/>
</dbReference>
<keyword evidence="3" id="KW-0813">Transport</keyword>
<evidence type="ECO:0000313" key="19">
    <source>
        <dbReference type="EMBL" id="BET27249.1"/>
    </source>
</evidence>
<dbReference type="Gene3D" id="3.10.560.10">
    <property type="entry name" value="Outer membrane lipoprotein wza domain like"/>
    <property type="match status" value="2"/>
</dbReference>
<reference evidence="19 20" key="1">
    <citation type="submission" date="2023-10" db="EMBL/GenBank/DDBJ databases">
        <title>Complete Genome Sequence of Limnobacter thiooxidans CS-K2T, Isolated from freshwater lake sediments in Bavaria, Germany.</title>
        <authorList>
            <person name="Naruki M."/>
            <person name="Watanabe A."/>
            <person name="Warashina T."/>
            <person name="Morita T."/>
            <person name="Arakawa K."/>
        </authorList>
    </citation>
    <scope>NUCLEOTIDE SEQUENCE [LARGE SCALE GENOMIC DNA]</scope>
    <source>
        <strain evidence="19 20">CS-K2</strain>
    </source>
</reference>
<comment type="subcellular location">
    <subcellularLocation>
        <location evidence="1">Cell outer membrane</location>
        <topology evidence="1">Multi-pass membrane protein</topology>
    </subcellularLocation>
</comment>
<evidence type="ECO:0000256" key="4">
    <source>
        <dbReference type="ARBA" id="ARBA00022452"/>
    </source>
</evidence>
<evidence type="ECO:0000256" key="11">
    <source>
        <dbReference type="ARBA" id="ARBA00023136"/>
    </source>
</evidence>
<keyword evidence="5" id="KW-0762">Sugar transport</keyword>
<feature type="signal peptide" evidence="15">
    <location>
        <begin position="1"/>
        <end position="20"/>
    </location>
</feature>
<evidence type="ECO:0000256" key="15">
    <source>
        <dbReference type="SAM" id="SignalP"/>
    </source>
</evidence>
<dbReference type="InterPro" id="IPR054765">
    <property type="entry name" value="SLBB_dom"/>
</dbReference>
<evidence type="ECO:0000256" key="1">
    <source>
        <dbReference type="ARBA" id="ARBA00004571"/>
    </source>
</evidence>
<keyword evidence="4" id="KW-1134">Transmembrane beta strand</keyword>
<dbReference type="GO" id="GO:0015288">
    <property type="term" value="F:porin activity"/>
    <property type="evidence" value="ECO:0007669"/>
    <property type="project" value="UniProtKB-KW"/>
</dbReference>
<feature type="domain" description="Soluble ligand binding" evidence="17">
    <location>
        <begin position="198"/>
        <end position="251"/>
    </location>
</feature>